<dbReference type="SUPFAM" id="SSF52047">
    <property type="entry name" value="RNI-like"/>
    <property type="match status" value="1"/>
</dbReference>
<accession>A0A9K3D8D1</accession>
<dbReference type="AlphaFoldDB" id="A0A9K3D8D1"/>
<dbReference type="Proteomes" id="UP000265618">
    <property type="component" value="Unassembled WGS sequence"/>
</dbReference>
<evidence type="ECO:0000313" key="2">
    <source>
        <dbReference type="Proteomes" id="UP000265618"/>
    </source>
</evidence>
<evidence type="ECO:0000313" key="1">
    <source>
        <dbReference type="EMBL" id="GIQ89138.1"/>
    </source>
</evidence>
<reference evidence="1 2" key="1">
    <citation type="journal article" date="2018" name="PLoS ONE">
        <title>The draft genome of Kipferlia bialata reveals reductive genome evolution in fornicate parasites.</title>
        <authorList>
            <person name="Tanifuji G."/>
            <person name="Takabayashi S."/>
            <person name="Kume K."/>
            <person name="Takagi M."/>
            <person name="Nakayama T."/>
            <person name="Kamikawa R."/>
            <person name="Inagaki Y."/>
            <person name="Hashimoto T."/>
        </authorList>
    </citation>
    <scope>NUCLEOTIDE SEQUENCE [LARGE SCALE GENOMIC DNA]</scope>
    <source>
        <strain evidence="1">NY0173</strain>
    </source>
</reference>
<sequence length="143" mass="16098">NEGMCMLMSIMQFLPNLQSLKLSDKPMTKHEKAPEAFYSSMSQNKSLQTLKLIRCGLGGTTKEARSIVWEMARRPPTLPALTKLVLSENGFDDTHVPMIFELCKHYPNLESVDLGRNYFSSRGAAALDRLKGAVRHRVRGSKE</sequence>
<comment type="caution">
    <text evidence="1">The sequence shown here is derived from an EMBL/GenBank/DDBJ whole genome shotgun (WGS) entry which is preliminary data.</text>
</comment>
<dbReference type="EMBL" id="BDIP01004728">
    <property type="protein sequence ID" value="GIQ89138.1"/>
    <property type="molecule type" value="Genomic_DNA"/>
</dbReference>
<dbReference type="Gene3D" id="3.80.10.10">
    <property type="entry name" value="Ribonuclease Inhibitor"/>
    <property type="match status" value="1"/>
</dbReference>
<dbReference type="InterPro" id="IPR032675">
    <property type="entry name" value="LRR_dom_sf"/>
</dbReference>
<name>A0A9K3D8D1_9EUKA</name>
<keyword evidence="2" id="KW-1185">Reference proteome</keyword>
<proteinExistence type="predicted"/>
<protein>
    <submittedName>
        <fullName evidence="1">Uncharacterized protein</fullName>
    </submittedName>
</protein>
<organism evidence="1 2">
    <name type="scientific">Kipferlia bialata</name>
    <dbReference type="NCBI Taxonomy" id="797122"/>
    <lineage>
        <taxon>Eukaryota</taxon>
        <taxon>Metamonada</taxon>
        <taxon>Carpediemonas-like organisms</taxon>
        <taxon>Kipferlia</taxon>
    </lineage>
</organism>
<feature type="non-terminal residue" evidence="1">
    <location>
        <position position="1"/>
    </location>
</feature>
<gene>
    <name evidence="1" type="ORF">KIPB_011541</name>
</gene>